<comment type="caution">
    <text evidence="2">The sequence shown here is derived from an EMBL/GenBank/DDBJ whole genome shotgun (WGS) entry which is preliminary data.</text>
</comment>
<protein>
    <submittedName>
        <fullName evidence="2">Uncharacterized protein</fullName>
    </submittedName>
</protein>
<evidence type="ECO:0000313" key="3">
    <source>
        <dbReference type="Proteomes" id="UP001386955"/>
    </source>
</evidence>
<dbReference type="Proteomes" id="UP001386955">
    <property type="component" value="Unassembled WGS sequence"/>
</dbReference>
<evidence type="ECO:0000313" key="2">
    <source>
        <dbReference type="EMBL" id="KAK7391418.1"/>
    </source>
</evidence>
<keyword evidence="3" id="KW-1185">Reference proteome</keyword>
<organism evidence="2 3">
    <name type="scientific">Psophocarpus tetragonolobus</name>
    <name type="common">Winged bean</name>
    <name type="synonym">Dolichos tetragonolobus</name>
    <dbReference type="NCBI Taxonomy" id="3891"/>
    <lineage>
        <taxon>Eukaryota</taxon>
        <taxon>Viridiplantae</taxon>
        <taxon>Streptophyta</taxon>
        <taxon>Embryophyta</taxon>
        <taxon>Tracheophyta</taxon>
        <taxon>Spermatophyta</taxon>
        <taxon>Magnoliopsida</taxon>
        <taxon>eudicotyledons</taxon>
        <taxon>Gunneridae</taxon>
        <taxon>Pentapetalae</taxon>
        <taxon>rosids</taxon>
        <taxon>fabids</taxon>
        <taxon>Fabales</taxon>
        <taxon>Fabaceae</taxon>
        <taxon>Papilionoideae</taxon>
        <taxon>50 kb inversion clade</taxon>
        <taxon>NPAAA clade</taxon>
        <taxon>indigoferoid/millettioid clade</taxon>
        <taxon>Phaseoleae</taxon>
        <taxon>Psophocarpus</taxon>
    </lineage>
</organism>
<feature type="compositionally biased region" description="Low complexity" evidence="1">
    <location>
        <begin position="84"/>
        <end position="105"/>
    </location>
</feature>
<accession>A0AAN9XGZ1</accession>
<name>A0AAN9XGZ1_PSOTE</name>
<reference evidence="2 3" key="1">
    <citation type="submission" date="2024-01" db="EMBL/GenBank/DDBJ databases">
        <title>The genomes of 5 underutilized Papilionoideae crops provide insights into root nodulation and disease resistanc.</title>
        <authorList>
            <person name="Jiang F."/>
        </authorList>
    </citation>
    <scope>NUCLEOTIDE SEQUENCE [LARGE SCALE GENOMIC DNA]</scope>
    <source>
        <strain evidence="2">DUOXIRENSHENG_FW03</strain>
        <tissue evidence="2">Leaves</tissue>
    </source>
</reference>
<proteinExistence type="predicted"/>
<feature type="region of interest" description="Disordered" evidence="1">
    <location>
        <begin position="55"/>
        <end position="111"/>
    </location>
</feature>
<sequence length="111" mass="11779">MVSFNECIFEMKLQKQSHSLVLIHLVAQPGKAPDAAASLHQPTVKLIPFPQDGYGMASLKAEKPSEKSCCSQPSAGHVKKESAAKSSSGSAKAPASKQAPKKIPSQPRKKV</sequence>
<dbReference type="AlphaFoldDB" id="A0AAN9XGZ1"/>
<evidence type="ECO:0000256" key="1">
    <source>
        <dbReference type="SAM" id="MobiDB-lite"/>
    </source>
</evidence>
<dbReference type="EMBL" id="JAYMYS010000005">
    <property type="protein sequence ID" value="KAK7391418.1"/>
    <property type="molecule type" value="Genomic_DNA"/>
</dbReference>
<gene>
    <name evidence="2" type="ORF">VNO78_19834</name>
</gene>